<dbReference type="Proteomes" id="UP000217895">
    <property type="component" value="Chromosome"/>
</dbReference>
<protein>
    <submittedName>
        <fullName evidence="2">ChaB family protein</fullName>
    </submittedName>
</protein>
<proteinExistence type="predicted"/>
<feature type="compositionally biased region" description="Basic and acidic residues" evidence="1">
    <location>
        <begin position="106"/>
        <end position="121"/>
    </location>
</feature>
<reference evidence="2 3" key="1">
    <citation type="submission" date="2017-06" db="EMBL/GenBank/DDBJ databases">
        <title>Genome sequencing of cyanobaciteial culture collection at National Institute for Environmental Studies (NIES).</title>
        <authorList>
            <person name="Hirose Y."/>
            <person name="Shimura Y."/>
            <person name="Fujisawa T."/>
            <person name="Nakamura Y."/>
            <person name="Kawachi M."/>
        </authorList>
    </citation>
    <scope>NUCLEOTIDE SEQUENCE [LARGE SCALE GENOMIC DNA]</scope>
    <source>
        <strain evidence="2 3">NIES-2135</strain>
    </source>
</reference>
<feature type="compositionally biased region" description="Basic and acidic residues" evidence="1">
    <location>
        <begin position="41"/>
        <end position="51"/>
    </location>
</feature>
<feature type="compositionally biased region" description="Polar residues" evidence="1">
    <location>
        <begin position="1"/>
        <end position="12"/>
    </location>
</feature>
<dbReference type="Pfam" id="PF06150">
    <property type="entry name" value="ChaB"/>
    <property type="match status" value="1"/>
</dbReference>
<gene>
    <name evidence="2" type="ORF">NIES2135_56050</name>
</gene>
<dbReference type="AlphaFoldDB" id="A0A1Z4JPQ5"/>
<dbReference type="Gene3D" id="1.10.1740.70">
    <property type="entry name" value="ChaB"/>
    <property type="match status" value="1"/>
</dbReference>
<feature type="compositionally biased region" description="Polar residues" evidence="1">
    <location>
        <begin position="22"/>
        <end position="32"/>
    </location>
</feature>
<evidence type="ECO:0000313" key="3">
    <source>
        <dbReference type="Proteomes" id="UP000217895"/>
    </source>
</evidence>
<dbReference type="InterPro" id="IPR009317">
    <property type="entry name" value="ChaB"/>
</dbReference>
<dbReference type="InterPro" id="IPR037205">
    <property type="entry name" value="ChaB_sf"/>
</dbReference>
<sequence>MPTGSERTQANPQIDAEDKQLEQVNTVSSGEDQASLAEPKSTADKMAAGRDDVDEQNESLPSEVTDKLLDGADQVFMAAFKNSQSDGLSREAAMQVAWNSVKQGFEKGEDGSWHRKGHPDDNVYSAGVEGSAS</sequence>
<evidence type="ECO:0000256" key="1">
    <source>
        <dbReference type="SAM" id="MobiDB-lite"/>
    </source>
</evidence>
<dbReference type="SUPFAM" id="SSF140376">
    <property type="entry name" value="ChaB-like"/>
    <property type="match status" value="1"/>
</dbReference>
<feature type="region of interest" description="Disordered" evidence="1">
    <location>
        <begin position="1"/>
        <end position="62"/>
    </location>
</feature>
<organism evidence="2 3">
    <name type="scientific">Leptolyngbya boryana NIES-2135</name>
    <dbReference type="NCBI Taxonomy" id="1973484"/>
    <lineage>
        <taxon>Bacteria</taxon>
        <taxon>Bacillati</taxon>
        <taxon>Cyanobacteriota</taxon>
        <taxon>Cyanophyceae</taxon>
        <taxon>Leptolyngbyales</taxon>
        <taxon>Leptolyngbyaceae</taxon>
        <taxon>Leptolyngbya group</taxon>
        <taxon>Leptolyngbya</taxon>
    </lineage>
</organism>
<evidence type="ECO:0000313" key="2">
    <source>
        <dbReference type="EMBL" id="BAY58731.1"/>
    </source>
</evidence>
<accession>A0A1Z4JPQ5</accession>
<dbReference type="EMBL" id="AP018203">
    <property type="protein sequence ID" value="BAY58731.1"/>
    <property type="molecule type" value="Genomic_DNA"/>
</dbReference>
<name>A0A1Z4JPQ5_LEPBY</name>
<keyword evidence="3" id="KW-1185">Reference proteome</keyword>
<feature type="region of interest" description="Disordered" evidence="1">
    <location>
        <begin position="106"/>
        <end position="133"/>
    </location>
</feature>